<accession>A0ABC8JG85</accession>
<sequence>MQQICSRTSWCVTAVEIHCSILILEELPTFVVPYVTLSTWSLFILLLIILMLMQGGTWLTLYVVVVELCLCIPVGQVVSDALAVRLSTLSQHHHHHPIRLRISTVGTAGRHSCILTVHHLLNVLFANLLLTLIWAMEGCLTCPMEHPIQGQCHLQPFSQHHRLRHTPLL</sequence>
<feature type="transmembrane region" description="Helical" evidence="1">
    <location>
        <begin position="117"/>
        <end position="136"/>
    </location>
</feature>
<feature type="transmembrane region" description="Helical" evidence="1">
    <location>
        <begin position="31"/>
        <end position="52"/>
    </location>
</feature>
<reference evidence="2 3" key="1">
    <citation type="submission" date="2022-03" db="EMBL/GenBank/DDBJ databases">
        <authorList>
            <person name="Macdonald S."/>
            <person name="Ahmed S."/>
            <person name="Newling K."/>
        </authorList>
    </citation>
    <scope>NUCLEOTIDE SEQUENCE [LARGE SCALE GENOMIC DNA]</scope>
</reference>
<dbReference type="EMBL" id="CAKOAT010106932">
    <property type="protein sequence ID" value="CAH8326900.1"/>
    <property type="molecule type" value="Genomic_DNA"/>
</dbReference>
<gene>
    <name evidence="2" type="ORF">ERUC_LOCUS10858</name>
</gene>
<keyword evidence="1" id="KW-0812">Transmembrane</keyword>
<proteinExistence type="predicted"/>
<keyword evidence="1" id="KW-0472">Membrane</keyword>
<comment type="caution">
    <text evidence="2">The sequence shown here is derived from an EMBL/GenBank/DDBJ whole genome shotgun (WGS) entry which is preliminary data.</text>
</comment>
<evidence type="ECO:0000313" key="2">
    <source>
        <dbReference type="EMBL" id="CAH8326900.1"/>
    </source>
</evidence>
<protein>
    <submittedName>
        <fullName evidence="2">Uncharacterized protein</fullName>
    </submittedName>
</protein>
<organism evidence="2 3">
    <name type="scientific">Eruca vesicaria subsp. sativa</name>
    <name type="common">Garden rocket</name>
    <name type="synonym">Eruca sativa</name>
    <dbReference type="NCBI Taxonomy" id="29727"/>
    <lineage>
        <taxon>Eukaryota</taxon>
        <taxon>Viridiplantae</taxon>
        <taxon>Streptophyta</taxon>
        <taxon>Embryophyta</taxon>
        <taxon>Tracheophyta</taxon>
        <taxon>Spermatophyta</taxon>
        <taxon>Magnoliopsida</taxon>
        <taxon>eudicotyledons</taxon>
        <taxon>Gunneridae</taxon>
        <taxon>Pentapetalae</taxon>
        <taxon>rosids</taxon>
        <taxon>malvids</taxon>
        <taxon>Brassicales</taxon>
        <taxon>Brassicaceae</taxon>
        <taxon>Brassiceae</taxon>
        <taxon>Eruca</taxon>
    </lineage>
</organism>
<keyword evidence="3" id="KW-1185">Reference proteome</keyword>
<evidence type="ECO:0000256" key="1">
    <source>
        <dbReference type="SAM" id="Phobius"/>
    </source>
</evidence>
<name>A0ABC8JG85_ERUVS</name>
<keyword evidence="1" id="KW-1133">Transmembrane helix</keyword>
<dbReference type="AlphaFoldDB" id="A0ABC8JG85"/>
<feature type="transmembrane region" description="Helical" evidence="1">
    <location>
        <begin position="59"/>
        <end position="78"/>
    </location>
</feature>
<dbReference type="Proteomes" id="UP001642260">
    <property type="component" value="Unassembled WGS sequence"/>
</dbReference>
<evidence type="ECO:0000313" key="3">
    <source>
        <dbReference type="Proteomes" id="UP001642260"/>
    </source>
</evidence>